<dbReference type="GO" id="GO:0015986">
    <property type="term" value="P:proton motive force-driven ATP synthesis"/>
    <property type="evidence" value="ECO:0007669"/>
    <property type="project" value="InterPro"/>
</dbReference>
<comment type="subcellular location">
    <subcellularLocation>
        <location evidence="1 12">Mitochondrion membrane</location>
        <topology evidence="1 12">Single-pass membrane protein</topology>
    </subcellularLocation>
</comment>
<sequence>MPQMSPLAWMWLMIMFILSIILVNSMMYFNKKYLNKMTMMGKKENKINWKW</sequence>
<evidence type="ECO:0000256" key="5">
    <source>
        <dbReference type="ARBA" id="ARBA00022547"/>
    </source>
</evidence>
<name>A0A3T0UBI5_9HEMI</name>
<comment type="subunit">
    <text evidence="3">F-type ATPases have 2 components, CF(1) - the catalytic core - and CF(0) - the membrane proton channel.</text>
</comment>
<keyword evidence="11 13" id="KW-0472">Membrane</keyword>
<dbReference type="GO" id="GO:0015078">
    <property type="term" value="F:proton transmembrane transporter activity"/>
    <property type="evidence" value="ECO:0007669"/>
    <property type="project" value="InterPro"/>
</dbReference>
<evidence type="ECO:0000256" key="3">
    <source>
        <dbReference type="ARBA" id="ARBA00011291"/>
    </source>
</evidence>
<evidence type="ECO:0000313" key="14">
    <source>
        <dbReference type="EMBL" id="AZZ73297.1"/>
    </source>
</evidence>
<feature type="transmembrane region" description="Helical" evidence="13">
    <location>
        <begin position="6"/>
        <end position="29"/>
    </location>
</feature>
<evidence type="ECO:0000256" key="13">
    <source>
        <dbReference type="SAM" id="Phobius"/>
    </source>
</evidence>
<keyword evidence="4 12" id="KW-0813">Transport</keyword>
<proteinExistence type="inferred from homology"/>
<evidence type="ECO:0000256" key="4">
    <source>
        <dbReference type="ARBA" id="ARBA00022448"/>
    </source>
</evidence>
<evidence type="ECO:0000256" key="2">
    <source>
        <dbReference type="ARBA" id="ARBA00008892"/>
    </source>
</evidence>
<dbReference type="GO" id="GO:0045259">
    <property type="term" value="C:proton-transporting ATP synthase complex"/>
    <property type="evidence" value="ECO:0007669"/>
    <property type="project" value="UniProtKB-KW"/>
</dbReference>
<evidence type="ECO:0000256" key="9">
    <source>
        <dbReference type="ARBA" id="ARBA00023065"/>
    </source>
</evidence>
<comment type="similarity">
    <text evidence="2 12">Belongs to the ATPase protein 8 family.</text>
</comment>
<reference evidence="14" key="1">
    <citation type="journal article" date="2018" name="Zool Syst">
        <title>Biased heteroplasmy within the mitogenomic sequences of Gigantometra gigas revealed by sanger and high-throughput methods.</title>
        <authorList>
            <person name="Sun X."/>
            <person name="Wang Y."/>
            <person name="Chen P."/>
            <person name="Wang H."/>
            <person name="Lu L."/>
            <person name="Ye Z."/>
            <person name="Wu Y."/>
            <person name="Li T."/>
            <person name="Bu W."/>
            <person name="Xie Q."/>
        </authorList>
    </citation>
    <scope>NUCLEOTIDE SEQUENCE</scope>
</reference>
<keyword evidence="7 12" id="KW-0375">Hydrogen ion transport</keyword>
<evidence type="ECO:0000256" key="1">
    <source>
        <dbReference type="ARBA" id="ARBA00004304"/>
    </source>
</evidence>
<gene>
    <name evidence="14" type="primary">atp8</name>
</gene>
<accession>A0A3T0UBI5</accession>
<evidence type="ECO:0000256" key="12">
    <source>
        <dbReference type="RuleBase" id="RU003661"/>
    </source>
</evidence>
<geneLocation type="mitochondrion" evidence="14"/>
<organism evidence="14">
    <name type="scientific">Gigantometra gigas</name>
    <dbReference type="NCBI Taxonomy" id="95701"/>
    <lineage>
        <taxon>Eukaryota</taxon>
        <taxon>Metazoa</taxon>
        <taxon>Ecdysozoa</taxon>
        <taxon>Arthropoda</taxon>
        <taxon>Hexapoda</taxon>
        <taxon>Insecta</taxon>
        <taxon>Pterygota</taxon>
        <taxon>Neoptera</taxon>
        <taxon>Paraneoptera</taxon>
        <taxon>Hemiptera</taxon>
        <taxon>Heteroptera</taxon>
        <taxon>Gerromorpha</taxon>
        <taxon>Gerroidea</taxon>
        <taxon>Gerridae</taxon>
        <taxon>Gerrinae</taxon>
        <taxon>Gigantometra</taxon>
    </lineage>
</organism>
<evidence type="ECO:0000256" key="8">
    <source>
        <dbReference type="ARBA" id="ARBA00022989"/>
    </source>
</evidence>
<keyword evidence="6 12" id="KW-0812">Transmembrane</keyword>
<evidence type="ECO:0000256" key="10">
    <source>
        <dbReference type="ARBA" id="ARBA00023128"/>
    </source>
</evidence>
<dbReference type="InterPro" id="IPR001421">
    <property type="entry name" value="ATP8_metazoa"/>
</dbReference>
<dbReference type="AlphaFoldDB" id="A0A3T0UBI5"/>
<dbReference type="GO" id="GO:0031966">
    <property type="term" value="C:mitochondrial membrane"/>
    <property type="evidence" value="ECO:0007669"/>
    <property type="project" value="UniProtKB-SubCell"/>
</dbReference>
<protein>
    <recommendedName>
        <fullName evidence="12">ATP synthase complex subunit 8</fullName>
    </recommendedName>
</protein>
<keyword evidence="9 12" id="KW-0406">Ion transport</keyword>
<keyword evidence="8 13" id="KW-1133">Transmembrane helix</keyword>
<evidence type="ECO:0000256" key="11">
    <source>
        <dbReference type="ARBA" id="ARBA00023136"/>
    </source>
</evidence>
<dbReference type="EMBL" id="MF177290">
    <property type="protein sequence ID" value="AZZ73284.1"/>
    <property type="molecule type" value="Genomic_DNA"/>
</dbReference>
<dbReference type="Pfam" id="PF00895">
    <property type="entry name" value="ATP-synt_8"/>
    <property type="match status" value="1"/>
</dbReference>
<evidence type="ECO:0000256" key="7">
    <source>
        <dbReference type="ARBA" id="ARBA00022781"/>
    </source>
</evidence>
<keyword evidence="10 12" id="KW-0496">Mitochondrion</keyword>
<keyword evidence="5 12" id="KW-0138">CF(0)</keyword>
<evidence type="ECO:0000256" key="6">
    <source>
        <dbReference type="ARBA" id="ARBA00022692"/>
    </source>
</evidence>
<dbReference type="EMBL" id="MF177291">
    <property type="protein sequence ID" value="AZZ73297.1"/>
    <property type="molecule type" value="Genomic_DNA"/>
</dbReference>